<feature type="region of interest" description="Disordered" evidence="1">
    <location>
        <begin position="320"/>
        <end position="342"/>
    </location>
</feature>
<sequence length="733" mass="81462">MFSSCPDQDDVLHQLLFICTDPECRWKTATCVGLLTLVLTLSWLLGKWRSEVVNVASVCLSTFRDLLKCILQIEALSTTCLNDSEELLEEIAANVLTCSGRKKSNKHNACSGPSVDAESNSVSVHRETLSDQSTERDYMFSQHDPPSSKSAEVNLKSGSCVSDYSFSTTSTTVNSPSPTVCLTVSDFSLFYETSDQSSLATISMVAAPSKSGLEVKGPKHLWKRAILFVRIVVMLLPERLKQKNGTLNHGRKESLCCPDTDDGLLSSSKHSFQRKRDMFEKCFKMNESSDKLPKPLGPMAWYAGQTKTDLNQKNEQTITTSTDADGPLAAHHSKETTDTLNWSNGVQIQSIAPETSHNLDSDEDKPKPEVEEVLESSRKLVQDKETHPKPVSHSLNTLMDHQSSHCNGDGAKGITDRRPHLCVAEQLCERNDQTLRDVEPVTPAAYELSLRLELANIKGNSPQEDHYQPNSPGRTEEARKHIADGITTPGDVSAEMTDGKKCHKITQSQQQTPSAMSTPALKRQMKTVSEPDMRILSSSTEAKAQGLDMVALDLIDENVKQKCCAGHISTCRVSHRSSQVLRTNVTDQPPSLSGSEKELSLLEEANAQSPQRQIKDKLEFNVKQKMLYQLWGLPSVVQRSFDITGESSFIGKYSKNLPNRSEGDMDRTPRQKKKKWNLTKRIVKSLKNFEIPKARGLKILSRRNEIKTVNHTLETPSLKDTNQDQAMQSTSDA</sequence>
<feature type="region of interest" description="Disordered" evidence="1">
    <location>
        <begin position="505"/>
        <end position="524"/>
    </location>
</feature>
<protein>
    <submittedName>
        <fullName evidence="2">Uncharacterized protein</fullName>
    </submittedName>
</protein>
<accession>A0ABD1JT64</accession>
<evidence type="ECO:0000256" key="1">
    <source>
        <dbReference type="SAM" id="MobiDB-lite"/>
    </source>
</evidence>
<feature type="region of interest" description="Disordered" evidence="1">
    <location>
        <begin position="458"/>
        <end position="477"/>
    </location>
</feature>
<name>A0ABD1JT64_9TELE</name>
<proteinExistence type="predicted"/>
<feature type="compositionally biased region" description="Polar residues" evidence="1">
    <location>
        <begin position="144"/>
        <end position="153"/>
    </location>
</feature>
<reference evidence="2 3" key="1">
    <citation type="submission" date="2024-09" db="EMBL/GenBank/DDBJ databases">
        <title>A chromosome-level genome assembly of Gray's grenadier anchovy, Coilia grayii.</title>
        <authorList>
            <person name="Fu Z."/>
        </authorList>
    </citation>
    <scope>NUCLEOTIDE SEQUENCE [LARGE SCALE GENOMIC DNA]</scope>
    <source>
        <strain evidence="2">G4</strain>
        <tissue evidence="2">Muscle</tissue>
    </source>
</reference>
<comment type="caution">
    <text evidence="2">The sequence shown here is derived from an EMBL/GenBank/DDBJ whole genome shotgun (WGS) entry which is preliminary data.</text>
</comment>
<feature type="region of interest" description="Disordered" evidence="1">
    <location>
        <begin position="714"/>
        <end position="733"/>
    </location>
</feature>
<gene>
    <name evidence="2" type="ORF">ACEWY4_014720</name>
</gene>
<dbReference type="AlphaFoldDB" id="A0ABD1JT64"/>
<dbReference type="Proteomes" id="UP001591681">
    <property type="component" value="Unassembled WGS sequence"/>
</dbReference>
<feature type="compositionally biased region" description="Polar residues" evidence="1">
    <location>
        <begin position="505"/>
        <end position="517"/>
    </location>
</feature>
<keyword evidence="3" id="KW-1185">Reference proteome</keyword>
<feature type="region of interest" description="Disordered" evidence="1">
    <location>
        <begin position="102"/>
        <end position="153"/>
    </location>
</feature>
<organism evidence="2 3">
    <name type="scientific">Coilia grayii</name>
    <name type="common">Gray's grenadier anchovy</name>
    <dbReference type="NCBI Taxonomy" id="363190"/>
    <lineage>
        <taxon>Eukaryota</taxon>
        <taxon>Metazoa</taxon>
        <taxon>Chordata</taxon>
        <taxon>Craniata</taxon>
        <taxon>Vertebrata</taxon>
        <taxon>Euteleostomi</taxon>
        <taxon>Actinopterygii</taxon>
        <taxon>Neopterygii</taxon>
        <taxon>Teleostei</taxon>
        <taxon>Clupei</taxon>
        <taxon>Clupeiformes</taxon>
        <taxon>Clupeoidei</taxon>
        <taxon>Engraulidae</taxon>
        <taxon>Coilinae</taxon>
        <taxon>Coilia</taxon>
    </lineage>
</organism>
<feature type="compositionally biased region" description="Basic and acidic residues" evidence="1">
    <location>
        <begin position="124"/>
        <end position="138"/>
    </location>
</feature>
<feature type="compositionally biased region" description="Polar residues" evidence="1">
    <location>
        <begin position="458"/>
        <end position="473"/>
    </location>
</feature>
<evidence type="ECO:0000313" key="3">
    <source>
        <dbReference type="Proteomes" id="UP001591681"/>
    </source>
</evidence>
<evidence type="ECO:0000313" key="2">
    <source>
        <dbReference type="EMBL" id="KAL2090032.1"/>
    </source>
</evidence>
<feature type="region of interest" description="Disordered" evidence="1">
    <location>
        <begin position="654"/>
        <end position="674"/>
    </location>
</feature>
<dbReference type="EMBL" id="JBHFQA010000012">
    <property type="protein sequence ID" value="KAL2090032.1"/>
    <property type="molecule type" value="Genomic_DNA"/>
</dbReference>